<dbReference type="Gene3D" id="1.10.357.10">
    <property type="entry name" value="Tetracycline Repressor, domain 2"/>
    <property type="match status" value="1"/>
</dbReference>
<evidence type="ECO:0000259" key="5">
    <source>
        <dbReference type="PROSITE" id="PS50977"/>
    </source>
</evidence>
<feature type="DNA-binding region" description="H-T-H motif" evidence="4">
    <location>
        <begin position="43"/>
        <end position="62"/>
    </location>
</feature>
<gene>
    <name evidence="6" type="ORF">MRBLWS13_002899</name>
</gene>
<dbReference type="PANTHER" id="PTHR30055:SF234">
    <property type="entry name" value="HTH-TYPE TRANSCRIPTIONAL REGULATOR BETI"/>
    <property type="match status" value="1"/>
</dbReference>
<protein>
    <submittedName>
        <fullName evidence="6">TetR/AcrR family transcriptional regulator</fullName>
    </submittedName>
</protein>
<sequence length="214" mass="24045">MTETGREPALAVDGRAKRWENHRPALLHAATEYALETGVAELTLRPLAQAIGTSITSLVRQFGSKDELIHEICRDLQARMVTALQELWRATAGDPAEVLRALWQMWLTPEYMRQFAFLFELYGLALRHPDRYEWFANSVVEEWMTPFEDALIAQGHDLDRARNLTTLVLGIVRGLHLDLAATQDVDRVNAAFELSLRALAPALAATQRSSPALD</sequence>
<dbReference type="InterPro" id="IPR001647">
    <property type="entry name" value="HTH_TetR"/>
</dbReference>
<keyword evidence="3" id="KW-0804">Transcription</keyword>
<organism evidence="6">
    <name type="scientific">Microbacterium sp. LWS13-1.2</name>
    <dbReference type="NCBI Taxonomy" id="3135264"/>
    <lineage>
        <taxon>Bacteria</taxon>
        <taxon>Bacillati</taxon>
        <taxon>Actinomycetota</taxon>
        <taxon>Actinomycetes</taxon>
        <taxon>Micrococcales</taxon>
        <taxon>Microbacteriaceae</taxon>
        <taxon>Microbacterium</taxon>
    </lineage>
</organism>
<reference evidence="6" key="1">
    <citation type="submission" date="2024-04" db="EMBL/GenBank/DDBJ databases">
        <authorList>
            <person name="Roder T."/>
            <person name="Oberhansli S."/>
            <person name="Kreuzer M."/>
        </authorList>
    </citation>
    <scope>NUCLEOTIDE SEQUENCE</scope>
    <source>
        <strain evidence="6">LWS13-1.2</strain>
    </source>
</reference>
<dbReference type="InterPro" id="IPR050109">
    <property type="entry name" value="HTH-type_TetR-like_transc_reg"/>
</dbReference>
<dbReference type="PROSITE" id="PS50977">
    <property type="entry name" value="HTH_TETR_2"/>
    <property type="match status" value="1"/>
</dbReference>
<keyword evidence="1" id="KW-0805">Transcription regulation</keyword>
<evidence type="ECO:0000256" key="2">
    <source>
        <dbReference type="ARBA" id="ARBA00023125"/>
    </source>
</evidence>
<dbReference type="PANTHER" id="PTHR30055">
    <property type="entry name" value="HTH-TYPE TRANSCRIPTIONAL REGULATOR RUTR"/>
    <property type="match status" value="1"/>
</dbReference>
<evidence type="ECO:0000256" key="1">
    <source>
        <dbReference type="ARBA" id="ARBA00023015"/>
    </source>
</evidence>
<name>A0AAU6SE64_9MICO</name>
<evidence type="ECO:0000313" key="6">
    <source>
        <dbReference type="EMBL" id="WZO35208.1"/>
    </source>
</evidence>
<proteinExistence type="predicted"/>
<feature type="domain" description="HTH tetR-type" evidence="5">
    <location>
        <begin position="20"/>
        <end position="80"/>
    </location>
</feature>
<dbReference type="RefSeq" id="WP_349426047.1">
    <property type="nucleotide sequence ID" value="NZ_CP151632.1"/>
</dbReference>
<dbReference type="GO" id="GO:0000976">
    <property type="term" value="F:transcription cis-regulatory region binding"/>
    <property type="evidence" value="ECO:0007669"/>
    <property type="project" value="TreeGrafter"/>
</dbReference>
<dbReference type="AlphaFoldDB" id="A0AAU6SE64"/>
<evidence type="ECO:0000256" key="4">
    <source>
        <dbReference type="PROSITE-ProRule" id="PRU00335"/>
    </source>
</evidence>
<evidence type="ECO:0000256" key="3">
    <source>
        <dbReference type="ARBA" id="ARBA00023163"/>
    </source>
</evidence>
<dbReference type="SUPFAM" id="SSF46689">
    <property type="entry name" value="Homeodomain-like"/>
    <property type="match status" value="1"/>
</dbReference>
<dbReference type="GO" id="GO:0003700">
    <property type="term" value="F:DNA-binding transcription factor activity"/>
    <property type="evidence" value="ECO:0007669"/>
    <property type="project" value="TreeGrafter"/>
</dbReference>
<accession>A0AAU6SE64</accession>
<dbReference type="InterPro" id="IPR009057">
    <property type="entry name" value="Homeodomain-like_sf"/>
</dbReference>
<dbReference type="Pfam" id="PF00440">
    <property type="entry name" value="TetR_N"/>
    <property type="match status" value="1"/>
</dbReference>
<dbReference type="EMBL" id="CP151632">
    <property type="protein sequence ID" value="WZO35208.1"/>
    <property type="molecule type" value="Genomic_DNA"/>
</dbReference>
<keyword evidence="2 4" id="KW-0238">DNA-binding</keyword>